<sequence length="73" mass="8538">MLAFQKTLYIEAKIHLKKLLKIYIFIRAFLIGLASRRGLSEHVKFYNQAKLKEIVTQIDAAYKSRLPLWQAMG</sequence>
<reference evidence="1 2" key="1">
    <citation type="submission" date="2014-06" db="EMBL/GenBank/DDBJ databases">
        <authorList>
            <person name="Ju J."/>
            <person name="Zhang J."/>
        </authorList>
    </citation>
    <scope>NUCLEOTIDE SEQUENCE [LARGE SCALE GENOMIC DNA]</scope>
    <source>
        <strain evidence="1 2">DsW_47</strain>
    </source>
</reference>
<comment type="caution">
    <text evidence="1">The sequence shown here is derived from an EMBL/GenBank/DDBJ whole genome shotgun (WGS) entry which is preliminary data.</text>
</comment>
<dbReference type="OrthoDB" id="146908at2"/>
<name>A0A1Z5YY44_9PROT</name>
<organism evidence="1 2">
    <name type="scientific">Acetobacter cibinongensis</name>
    <dbReference type="NCBI Taxonomy" id="146475"/>
    <lineage>
        <taxon>Bacteria</taxon>
        <taxon>Pseudomonadati</taxon>
        <taxon>Pseudomonadota</taxon>
        <taxon>Alphaproteobacteria</taxon>
        <taxon>Acetobacterales</taxon>
        <taxon>Acetobacteraceae</taxon>
        <taxon>Acetobacter</taxon>
    </lineage>
</organism>
<proteinExistence type="predicted"/>
<dbReference type="Proteomes" id="UP000196086">
    <property type="component" value="Unassembled WGS sequence"/>
</dbReference>
<accession>A0A1Z5YY44</accession>
<dbReference type="AlphaFoldDB" id="A0A1Z5YY44"/>
<protein>
    <submittedName>
        <fullName evidence="1">Uncharacterized protein</fullName>
    </submittedName>
</protein>
<evidence type="ECO:0000313" key="2">
    <source>
        <dbReference type="Proteomes" id="UP000196086"/>
    </source>
</evidence>
<dbReference type="EMBL" id="JOMQ01000006">
    <property type="protein sequence ID" value="OUJ04229.1"/>
    <property type="molecule type" value="Genomic_DNA"/>
</dbReference>
<gene>
    <name evidence="1" type="ORF">HK14_12195</name>
</gene>
<evidence type="ECO:0000313" key="1">
    <source>
        <dbReference type="EMBL" id="OUJ04229.1"/>
    </source>
</evidence>